<protein>
    <recommendedName>
        <fullName evidence="2">Ig-like domain-containing protein</fullName>
    </recommendedName>
</protein>
<evidence type="ECO:0000256" key="1">
    <source>
        <dbReference type="SAM" id="SignalP"/>
    </source>
</evidence>
<evidence type="ECO:0000259" key="2">
    <source>
        <dbReference type="PROSITE" id="PS50835"/>
    </source>
</evidence>
<feature type="domain" description="Ig-like" evidence="2">
    <location>
        <begin position="208"/>
        <end position="309"/>
    </location>
</feature>
<name>A0A564JJI0_9ENTR</name>
<evidence type="ECO:0000313" key="4">
    <source>
        <dbReference type="Proteomes" id="UP000317374"/>
    </source>
</evidence>
<feature type="signal peptide" evidence="1">
    <location>
        <begin position="1"/>
        <end position="25"/>
    </location>
</feature>
<dbReference type="PROSITE" id="PS50835">
    <property type="entry name" value="IG_LIKE"/>
    <property type="match status" value="1"/>
</dbReference>
<evidence type="ECO:0000313" key="3">
    <source>
        <dbReference type="EMBL" id="VUS56901.1"/>
    </source>
</evidence>
<accession>A0A564JJI0</accession>
<proteinExistence type="predicted"/>
<reference evidence="3 4" key="1">
    <citation type="submission" date="2019-07" db="EMBL/GenBank/DDBJ databases">
        <authorList>
            <person name="Brisse S."/>
            <person name="Rodrigues C."/>
            <person name="Thorpe H."/>
        </authorList>
    </citation>
    <scope>NUCLEOTIDE SEQUENCE [LARGE SCALE GENOMIC DNA]</scope>
    <source>
        <strain evidence="3">SB6422</strain>
    </source>
</reference>
<dbReference type="InterPro" id="IPR007110">
    <property type="entry name" value="Ig-like_dom"/>
</dbReference>
<dbReference type="Proteomes" id="UP000317374">
    <property type="component" value="Unassembled WGS sequence"/>
</dbReference>
<organism evidence="3 4">
    <name type="scientific">Klebsiella huaxiensis</name>
    <dbReference type="NCBI Taxonomy" id="2153354"/>
    <lineage>
        <taxon>Bacteria</taxon>
        <taxon>Pseudomonadati</taxon>
        <taxon>Pseudomonadota</taxon>
        <taxon>Gammaproteobacteria</taxon>
        <taxon>Enterobacterales</taxon>
        <taxon>Enterobacteriaceae</taxon>
        <taxon>Klebsiella/Raoultella group</taxon>
        <taxon>Klebsiella</taxon>
    </lineage>
</organism>
<dbReference type="AlphaFoldDB" id="A0A564JJI0"/>
<sequence length="309" mass="33190">MRRHYVLNTCTLFCSVCMWVSPVHSVGVAAVFSEYNETNRITISTSSDGLSSDVNVSGMPSWTVATSGGGGVYCSPGSPWTSSTGCSAENGVDISRTTARCYLEETGEQLPVTINGLTYDVVNSASLLSWPDDLISTTGFTPVMRYRVSGTMLSSVRYTDVVLVCVTDYSDIGVEGNFLGFIDYVTKTPATFRTWTARIPIRISDSTPRYTVSTPTTATGTLGDRLSHNFSVSITRGSVPVTVSWDVNAPCSGWRPELVKTTSPGDTPLGINHESEMTLTATYNSLTAQFTPDQIGGYSCTGTIRISTD</sequence>
<keyword evidence="1" id="KW-0732">Signal</keyword>
<feature type="chain" id="PRO_5022061258" description="Ig-like domain-containing protein" evidence="1">
    <location>
        <begin position="26"/>
        <end position="309"/>
    </location>
</feature>
<dbReference type="EMBL" id="CABGGW010000016">
    <property type="protein sequence ID" value="VUS56901.1"/>
    <property type="molecule type" value="Genomic_DNA"/>
</dbReference>
<gene>
    <name evidence="3" type="ORF">SB6422_05546</name>
</gene>